<dbReference type="RefSeq" id="WP_182619657.1">
    <property type="nucleotide sequence ID" value="NZ_BAAATF010000015.1"/>
</dbReference>
<name>A0A7W3JCZ8_9MICO</name>
<accession>A0A7W3JCZ8</accession>
<keyword evidence="1" id="KW-0472">Membrane</keyword>
<keyword evidence="3" id="KW-1185">Reference proteome</keyword>
<reference evidence="2 3" key="1">
    <citation type="submission" date="2020-07" db="EMBL/GenBank/DDBJ databases">
        <title>Sequencing the genomes of 1000 actinobacteria strains.</title>
        <authorList>
            <person name="Klenk H.-P."/>
        </authorList>
    </citation>
    <scope>NUCLEOTIDE SEQUENCE [LARGE SCALE GENOMIC DNA]</scope>
    <source>
        <strain evidence="2 3">DSM 44121</strain>
    </source>
</reference>
<sequence length="131" mass="14065">MSDEWHPGMRRELLAGPCEAVLSSRSLGWTVSGIGAAVVVLALLLVDPSLWVWGLGPSAVSVAGIAVGGMLDSAAVSQQRREAQAGYTTIATDQTDLEYVDPRTSRVVRRAGEVLTTHELDVRLRRVRAAR</sequence>
<evidence type="ECO:0000313" key="3">
    <source>
        <dbReference type="Proteomes" id="UP000540568"/>
    </source>
</evidence>
<protein>
    <submittedName>
        <fullName evidence="2">Uncharacterized protein</fullName>
    </submittedName>
</protein>
<keyword evidence="1" id="KW-1133">Transmembrane helix</keyword>
<dbReference type="EMBL" id="JACGWV010000002">
    <property type="protein sequence ID" value="MBA8810575.1"/>
    <property type="molecule type" value="Genomic_DNA"/>
</dbReference>
<keyword evidence="1" id="KW-0812">Transmembrane</keyword>
<proteinExistence type="predicted"/>
<feature type="transmembrane region" description="Helical" evidence="1">
    <location>
        <begin position="51"/>
        <end position="71"/>
    </location>
</feature>
<evidence type="ECO:0000256" key="1">
    <source>
        <dbReference type="SAM" id="Phobius"/>
    </source>
</evidence>
<dbReference type="Proteomes" id="UP000540568">
    <property type="component" value="Unassembled WGS sequence"/>
</dbReference>
<gene>
    <name evidence="2" type="ORF">FHX71_004551</name>
</gene>
<feature type="transmembrane region" description="Helical" evidence="1">
    <location>
        <begin position="27"/>
        <end position="45"/>
    </location>
</feature>
<comment type="caution">
    <text evidence="2">The sequence shown here is derived from an EMBL/GenBank/DDBJ whole genome shotgun (WGS) entry which is preliminary data.</text>
</comment>
<evidence type="ECO:0000313" key="2">
    <source>
        <dbReference type="EMBL" id="MBA8810575.1"/>
    </source>
</evidence>
<dbReference type="AlphaFoldDB" id="A0A7W3JCZ8"/>
<organism evidence="2 3">
    <name type="scientific">Promicromonospora sukumoe</name>
    <dbReference type="NCBI Taxonomy" id="88382"/>
    <lineage>
        <taxon>Bacteria</taxon>
        <taxon>Bacillati</taxon>
        <taxon>Actinomycetota</taxon>
        <taxon>Actinomycetes</taxon>
        <taxon>Micrococcales</taxon>
        <taxon>Promicromonosporaceae</taxon>
        <taxon>Promicromonospora</taxon>
    </lineage>
</organism>